<proteinExistence type="predicted"/>
<keyword evidence="2" id="KW-1133">Transmembrane helix</keyword>
<reference evidence="4 5" key="1">
    <citation type="journal article" date="2012" name="Eukaryot. Cell">
        <title>Draft genome sequence of CBS 2479, the standard type strain of Trichosporon asahii.</title>
        <authorList>
            <person name="Yang R.Y."/>
            <person name="Li H.T."/>
            <person name="Zhu H."/>
            <person name="Zhou G.P."/>
            <person name="Wang M."/>
            <person name="Wang L."/>
        </authorList>
    </citation>
    <scope>NUCLEOTIDE SEQUENCE [LARGE SCALE GENOMIC DNA]</scope>
    <source>
        <strain evidence="5">ATCC 90039 / CBS 2479 / JCM 2466 / KCTC 7840 / NCYC 2677 / UAMH 7654</strain>
    </source>
</reference>
<feature type="chain" id="PRO_5003781766" description="Protein BIG1" evidence="3">
    <location>
        <begin position="19"/>
        <end position="259"/>
    </location>
</feature>
<accession>J4UJZ5</accession>
<sequence length="259" mass="27953">MRFSAVGASLLLAGAARAFRDTSPLLVWSSTDSNDEIREAASEVSSGVVSADGIFHSLHSLGCDWDTAVVAHVDEQLHESHLDKLAGPYATAKADLHIPYLVKPERESLNEAIDMWAHRCGADLADSYKANGGRTLLTTDVSIPSDLPERHIVIVTGTRDPSLAKGEREIETSETGSYAQRPTVEEVETAAKNRTGGDDDDAPPAMYFTAPLLTGLLIFFGILTPICIVSIRMLSGVQVPPRIMEIGKVKAVTKDRKDQ</sequence>
<protein>
    <recommendedName>
        <fullName evidence="6">Protein BIG1</fullName>
    </recommendedName>
</protein>
<evidence type="ECO:0000256" key="2">
    <source>
        <dbReference type="SAM" id="Phobius"/>
    </source>
</evidence>
<keyword evidence="3" id="KW-0732">Signal</keyword>
<evidence type="ECO:0008006" key="6">
    <source>
        <dbReference type="Google" id="ProtNLM"/>
    </source>
</evidence>
<keyword evidence="2" id="KW-0812">Transmembrane</keyword>
<name>J4UJZ5_TRIAS</name>
<evidence type="ECO:0000313" key="5">
    <source>
        <dbReference type="Proteomes" id="UP000002748"/>
    </source>
</evidence>
<feature type="transmembrane region" description="Helical" evidence="2">
    <location>
        <begin position="212"/>
        <end position="234"/>
    </location>
</feature>
<dbReference type="KEGG" id="tasa:A1Q1_06266"/>
<feature type="region of interest" description="Disordered" evidence="1">
    <location>
        <begin position="163"/>
        <end position="183"/>
    </location>
</feature>
<dbReference type="AlphaFoldDB" id="J4UJZ5"/>
<feature type="signal peptide" evidence="3">
    <location>
        <begin position="1"/>
        <end position="18"/>
    </location>
</feature>
<gene>
    <name evidence="4" type="ORF">A1Q1_06266</name>
</gene>
<dbReference type="EMBL" id="ALBS01000032">
    <property type="protein sequence ID" value="EJT52160.1"/>
    <property type="molecule type" value="Genomic_DNA"/>
</dbReference>
<dbReference type="GeneID" id="25989778"/>
<dbReference type="HOGENOM" id="CLU_1102727_0_0_1"/>
<evidence type="ECO:0000313" key="4">
    <source>
        <dbReference type="EMBL" id="EJT52160.1"/>
    </source>
</evidence>
<organism evidence="4 5">
    <name type="scientific">Trichosporon asahii var. asahii (strain ATCC 90039 / CBS 2479 / JCM 2466 / KCTC 7840 / NBRC 103889/ NCYC 2677 / UAMH 7654)</name>
    <name type="common">Yeast</name>
    <dbReference type="NCBI Taxonomy" id="1186058"/>
    <lineage>
        <taxon>Eukaryota</taxon>
        <taxon>Fungi</taxon>
        <taxon>Dikarya</taxon>
        <taxon>Basidiomycota</taxon>
        <taxon>Agaricomycotina</taxon>
        <taxon>Tremellomycetes</taxon>
        <taxon>Trichosporonales</taxon>
        <taxon>Trichosporonaceae</taxon>
        <taxon>Trichosporon</taxon>
    </lineage>
</organism>
<dbReference type="Proteomes" id="UP000002748">
    <property type="component" value="Unassembled WGS sequence"/>
</dbReference>
<dbReference type="VEuPathDB" id="FungiDB:A1Q1_06266"/>
<dbReference type="OrthoDB" id="10029326at2759"/>
<evidence type="ECO:0000256" key="1">
    <source>
        <dbReference type="SAM" id="MobiDB-lite"/>
    </source>
</evidence>
<keyword evidence="2" id="KW-0472">Membrane</keyword>
<comment type="caution">
    <text evidence="4">The sequence shown here is derived from an EMBL/GenBank/DDBJ whole genome shotgun (WGS) entry which is preliminary data.</text>
</comment>
<dbReference type="RefSeq" id="XP_014183345.1">
    <property type="nucleotide sequence ID" value="XM_014327870.1"/>
</dbReference>
<evidence type="ECO:0000256" key="3">
    <source>
        <dbReference type="SAM" id="SignalP"/>
    </source>
</evidence>